<proteinExistence type="inferred from homology"/>
<keyword evidence="14" id="KW-0460">Magnesium</keyword>
<dbReference type="InterPro" id="IPR001645">
    <property type="entry name" value="Folylpolyglutamate_synth"/>
</dbReference>
<evidence type="ECO:0000256" key="21">
    <source>
        <dbReference type="ARBA" id="ARBA00049035"/>
    </source>
</evidence>
<comment type="catalytic activity">
    <reaction evidence="21">
        <text>(6R)-5,10-methylenetetrahydrofolyl-(gamma-L-Glu)(n) + L-glutamate + ATP = (6R)-5,10-methylenetetrahydrofolyl-(gamma-L-Glu)(n+1) + ADP + phosphate + H(+)</text>
        <dbReference type="Rhea" id="RHEA:51912"/>
        <dbReference type="Rhea" id="RHEA-COMP:13257"/>
        <dbReference type="Rhea" id="RHEA-COMP:13258"/>
        <dbReference type="ChEBI" id="CHEBI:15378"/>
        <dbReference type="ChEBI" id="CHEBI:29985"/>
        <dbReference type="ChEBI" id="CHEBI:30616"/>
        <dbReference type="ChEBI" id="CHEBI:43474"/>
        <dbReference type="ChEBI" id="CHEBI:136572"/>
        <dbReference type="ChEBI" id="CHEBI:456216"/>
        <dbReference type="EC" id="6.3.2.17"/>
    </reaction>
</comment>
<dbReference type="HOGENOM" id="CLU_015869_1_0_6"/>
<dbReference type="FunFam" id="3.40.1190.10:FF:000004">
    <property type="entry name" value="Dihydrofolate synthase/folylpolyglutamate synthase"/>
    <property type="match status" value="1"/>
</dbReference>
<evidence type="ECO:0000256" key="4">
    <source>
        <dbReference type="ARBA" id="ARBA00005150"/>
    </source>
</evidence>
<dbReference type="GO" id="GO:0005737">
    <property type="term" value="C:cytoplasm"/>
    <property type="evidence" value="ECO:0007669"/>
    <property type="project" value="TreeGrafter"/>
</dbReference>
<dbReference type="UniPathway" id="UPA00077">
    <property type="reaction ID" value="UER00157"/>
</dbReference>
<dbReference type="SUPFAM" id="SSF53623">
    <property type="entry name" value="MurD-like peptide ligases, catalytic domain"/>
    <property type="match status" value="1"/>
</dbReference>
<dbReference type="PANTHER" id="PTHR11136:SF0">
    <property type="entry name" value="DIHYDROFOLATE SYNTHETASE-RELATED"/>
    <property type="match status" value="1"/>
</dbReference>
<comment type="similarity">
    <text evidence="5 23">Belongs to the folylpolyglutamate synthase family.</text>
</comment>
<dbReference type="InterPro" id="IPR004101">
    <property type="entry name" value="Mur_ligase_C"/>
</dbReference>
<sequence length="437" mass="46696">MSEPGAPRPRFDNLSDWLDWQERFHIRPIDLGLERVGRVADLMGLRPASAPVITVGGTNGKGSTVAFLEAIYRAAGYRVGVYTSPHLLRYNERIRLQGEPVGDGPLCEAFAAIDRARDNISLSYFEFGTLAALWLFRRESMDVILLEVGLGGRLDAVNILDAHVAVVTSVGIDHQSWLGEDREAIGFEKAGIFRGEQPAVCGDMDPPRRLLEHAASLDTPLALAGSDFHAGPVAENGVWDYHGMGMTLTALPPPGLAGSVQRGNAATAITAALLLEDQVPLTERAVREGIAQARLAGRYQCLQQDPAVWVDVAHNPQGARILGGHLADEPVKGRTLAVMGVMADKDVPGILEPLRSLVNAWYLGALDVPRALAPEELAVHLEGAAPVQIQASVAEACEAALLQAGPGDRIIVFGSFHTVAAVLQAPFPWADAPLKSA</sequence>
<dbReference type="GO" id="GO:0005524">
    <property type="term" value="F:ATP binding"/>
    <property type="evidence" value="ECO:0007669"/>
    <property type="project" value="UniProtKB-KW"/>
</dbReference>
<feature type="domain" description="Mur ligase C-terminal" evidence="24">
    <location>
        <begin position="297"/>
        <end position="416"/>
    </location>
</feature>
<keyword evidence="11" id="KW-0479">Metal-binding</keyword>
<evidence type="ECO:0000256" key="3">
    <source>
        <dbReference type="ARBA" id="ARBA00004799"/>
    </source>
</evidence>
<comment type="catalytic activity">
    <reaction evidence="19">
        <text>(6S)-5,6,7,8-tetrahydrofolyl-(gamma-L-Glu)(n) + L-glutamate + ATP = (6S)-5,6,7,8-tetrahydrofolyl-(gamma-L-Glu)(n+1) + ADP + phosphate + H(+)</text>
        <dbReference type="Rhea" id="RHEA:10580"/>
        <dbReference type="Rhea" id="RHEA-COMP:14738"/>
        <dbReference type="Rhea" id="RHEA-COMP:14740"/>
        <dbReference type="ChEBI" id="CHEBI:15378"/>
        <dbReference type="ChEBI" id="CHEBI:29985"/>
        <dbReference type="ChEBI" id="CHEBI:30616"/>
        <dbReference type="ChEBI" id="CHEBI:43474"/>
        <dbReference type="ChEBI" id="CHEBI:141005"/>
        <dbReference type="ChEBI" id="CHEBI:456216"/>
        <dbReference type="EC" id="6.3.2.17"/>
    </reaction>
</comment>
<evidence type="ECO:0000256" key="1">
    <source>
        <dbReference type="ARBA" id="ARBA00001946"/>
    </source>
</evidence>
<keyword evidence="12 23" id="KW-0547">Nucleotide-binding</keyword>
<evidence type="ECO:0000256" key="18">
    <source>
        <dbReference type="ARBA" id="ARBA00032510"/>
    </source>
</evidence>
<comment type="catalytic activity">
    <reaction evidence="20">
        <text>10-formyltetrahydrofolyl-(gamma-L-Glu)(n) + L-glutamate + ATP = 10-formyltetrahydrofolyl-(gamma-L-Glu)(n+1) + ADP + phosphate + H(+)</text>
        <dbReference type="Rhea" id="RHEA:51904"/>
        <dbReference type="Rhea" id="RHEA-COMP:13088"/>
        <dbReference type="Rhea" id="RHEA-COMP:14300"/>
        <dbReference type="ChEBI" id="CHEBI:15378"/>
        <dbReference type="ChEBI" id="CHEBI:29985"/>
        <dbReference type="ChEBI" id="CHEBI:30616"/>
        <dbReference type="ChEBI" id="CHEBI:43474"/>
        <dbReference type="ChEBI" id="CHEBI:134413"/>
        <dbReference type="ChEBI" id="CHEBI:456216"/>
        <dbReference type="EC" id="6.3.2.17"/>
    </reaction>
</comment>
<evidence type="ECO:0000256" key="16">
    <source>
        <dbReference type="ARBA" id="ARBA00030048"/>
    </source>
</evidence>
<dbReference type="Pfam" id="PF02875">
    <property type="entry name" value="Mur_ligase_C"/>
    <property type="match status" value="1"/>
</dbReference>
<evidence type="ECO:0000256" key="22">
    <source>
        <dbReference type="ARBA" id="ARBA00049161"/>
    </source>
</evidence>
<dbReference type="InterPro" id="IPR013221">
    <property type="entry name" value="Mur_ligase_cen"/>
</dbReference>
<comment type="function">
    <text evidence="2">Functions in two distinct reactions of the de novo folate biosynthetic pathway. Catalyzes the addition of a glutamate residue to dihydropteroate (7,8-dihydropteroate or H2Pte) to form dihydrofolate (7,8-dihydrofolate monoglutamate or H2Pte-Glu). Also catalyzes successive additions of L-glutamate to tetrahydrofolate or 10-formyltetrahydrofolate or 5,10-methylenetetrahydrofolate, leading to folylpolyglutamate derivatives.</text>
</comment>
<evidence type="ECO:0000256" key="14">
    <source>
        <dbReference type="ARBA" id="ARBA00022842"/>
    </source>
</evidence>
<dbReference type="EMBL" id="CP007268">
    <property type="protein sequence ID" value="AHK78792.1"/>
    <property type="molecule type" value="Genomic_DNA"/>
</dbReference>
<evidence type="ECO:0000256" key="7">
    <source>
        <dbReference type="ARBA" id="ARBA00013023"/>
    </source>
</evidence>
<evidence type="ECO:0000256" key="5">
    <source>
        <dbReference type="ARBA" id="ARBA00008276"/>
    </source>
</evidence>
<dbReference type="Gene3D" id="3.90.190.20">
    <property type="entry name" value="Mur ligase, C-terminal domain"/>
    <property type="match status" value="1"/>
</dbReference>
<keyword evidence="15" id="KW-0289">Folate biosynthesis</keyword>
<dbReference type="EC" id="6.3.2.12" evidence="7"/>
<evidence type="ECO:0000256" key="2">
    <source>
        <dbReference type="ARBA" id="ARBA00002714"/>
    </source>
</evidence>
<name>W8KP62_9GAMM</name>
<dbReference type="GO" id="GO:0004326">
    <property type="term" value="F:tetrahydrofolylpolyglutamate synthase activity"/>
    <property type="evidence" value="ECO:0007669"/>
    <property type="project" value="UniProtKB-EC"/>
</dbReference>
<evidence type="ECO:0000313" key="27">
    <source>
        <dbReference type="Proteomes" id="UP000019442"/>
    </source>
</evidence>
<reference evidence="27" key="2">
    <citation type="submission" date="2014-02" db="EMBL/GenBank/DDBJ databases">
        <title>Draft Genome Sequence of extremely halophilic bacteria Halorhodospira halochloris.</title>
        <authorList>
            <person name="Singh K.S."/>
        </authorList>
    </citation>
    <scope>NUCLEOTIDE SEQUENCE [LARGE SCALE GENOMIC DNA]</scope>
    <source>
        <strain evidence="27">A</strain>
    </source>
</reference>
<dbReference type="Pfam" id="PF08245">
    <property type="entry name" value="Mur_ligase_M"/>
    <property type="match status" value="1"/>
</dbReference>
<dbReference type="InterPro" id="IPR036615">
    <property type="entry name" value="Mur_ligase_C_dom_sf"/>
</dbReference>
<dbReference type="KEGG" id="hhc:M911_05975"/>
<evidence type="ECO:0000313" key="26">
    <source>
        <dbReference type="EMBL" id="AHK78792.1"/>
    </source>
</evidence>
<evidence type="ECO:0000256" key="12">
    <source>
        <dbReference type="ARBA" id="ARBA00022741"/>
    </source>
</evidence>
<keyword evidence="13 23" id="KW-0067">ATP-binding</keyword>
<dbReference type="GO" id="GO:0046654">
    <property type="term" value="P:tetrahydrofolate biosynthetic process"/>
    <property type="evidence" value="ECO:0007669"/>
    <property type="project" value="UniProtKB-UniPathway"/>
</dbReference>
<dbReference type="NCBIfam" id="TIGR01499">
    <property type="entry name" value="folC"/>
    <property type="match status" value="1"/>
</dbReference>
<dbReference type="PIRSF" id="PIRSF001563">
    <property type="entry name" value="Folylpolyglu_synth"/>
    <property type="match status" value="1"/>
</dbReference>
<evidence type="ECO:0000256" key="15">
    <source>
        <dbReference type="ARBA" id="ARBA00022909"/>
    </source>
</evidence>
<evidence type="ECO:0000256" key="9">
    <source>
        <dbReference type="ARBA" id="ARBA00019357"/>
    </source>
</evidence>
<dbReference type="AlphaFoldDB" id="W8KP62"/>
<comment type="subunit">
    <text evidence="6">Monomer.</text>
</comment>
<evidence type="ECO:0000256" key="19">
    <source>
        <dbReference type="ARBA" id="ARBA00047493"/>
    </source>
</evidence>
<reference evidence="26 27" key="1">
    <citation type="journal article" date="2014" name="J Genomics">
        <title>Draft Genome Sequence of the Extremely Halophilic Phototrophic Purple Sulfur Bacterium Halorhodospira halochloris.</title>
        <authorList>
            <person name="Singh K.S."/>
            <person name="Kirksey J."/>
            <person name="Hoff W.D."/>
            <person name="Deole R."/>
        </authorList>
    </citation>
    <scope>NUCLEOTIDE SEQUENCE [LARGE SCALE GENOMIC DNA]</scope>
    <source>
        <strain evidence="26 27">A</strain>
    </source>
</reference>
<dbReference type="GO" id="GO:0008841">
    <property type="term" value="F:dihydrofolate synthase activity"/>
    <property type="evidence" value="ECO:0007669"/>
    <property type="project" value="UniProtKB-EC"/>
</dbReference>
<dbReference type="RefSeq" id="WP_025281187.1">
    <property type="nucleotide sequence ID" value="NZ_CP007268.1"/>
</dbReference>
<organism evidence="26 27">
    <name type="scientific">Ectothiorhodospira haloalkaliphila</name>
    <dbReference type="NCBI Taxonomy" id="421628"/>
    <lineage>
        <taxon>Bacteria</taxon>
        <taxon>Pseudomonadati</taxon>
        <taxon>Pseudomonadota</taxon>
        <taxon>Gammaproteobacteria</taxon>
        <taxon>Chromatiales</taxon>
        <taxon>Ectothiorhodospiraceae</taxon>
        <taxon>Ectothiorhodospira</taxon>
    </lineage>
</organism>
<dbReference type="Gene3D" id="3.40.1190.10">
    <property type="entry name" value="Mur-like, catalytic domain"/>
    <property type="match status" value="1"/>
</dbReference>
<accession>W8KP62</accession>
<dbReference type="PANTHER" id="PTHR11136">
    <property type="entry name" value="FOLYLPOLYGLUTAMATE SYNTHASE-RELATED"/>
    <property type="match status" value="1"/>
</dbReference>
<gene>
    <name evidence="26" type="ORF">M911_05975</name>
</gene>
<evidence type="ECO:0000256" key="20">
    <source>
        <dbReference type="ARBA" id="ARBA00047808"/>
    </source>
</evidence>
<evidence type="ECO:0000259" key="24">
    <source>
        <dbReference type="Pfam" id="PF02875"/>
    </source>
</evidence>
<evidence type="ECO:0000256" key="6">
    <source>
        <dbReference type="ARBA" id="ARBA00011245"/>
    </source>
</evidence>
<dbReference type="SUPFAM" id="SSF53244">
    <property type="entry name" value="MurD-like peptide ligases, peptide-binding domain"/>
    <property type="match status" value="1"/>
</dbReference>
<evidence type="ECO:0000256" key="13">
    <source>
        <dbReference type="ARBA" id="ARBA00022840"/>
    </source>
</evidence>
<comment type="catalytic activity">
    <reaction evidence="22">
        <text>7,8-dihydropteroate + L-glutamate + ATP = 7,8-dihydrofolate + ADP + phosphate + H(+)</text>
        <dbReference type="Rhea" id="RHEA:23584"/>
        <dbReference type="ChEBI" id="CHEBI:15378"/>
        <dbReference type="ChEBI" id="CHEBI:17839"/>
        <dbReference type="ChEBI" id="CHEBI:29985"/>
        <dbReference type="ChEBI" id="CHEBI:30616"/>
        <dbReference type="ChEBI" id="CHEBI:43474"/>
        <dbReference type="ChEBI" id="CHEBI:57451"/>
        <dbReference type="ChEBI" id="CHEBI:456216"/>
        <dbReference type="EC" id="6.3.2.12"/>
    </reaction>
</comment>
<comment type="cofactor">
    <cofactor evidence="1">
        <name>Mg(2+)</name>
        <dbReference type="ChEBI" id="CHEBI:18420"/>
    </cofactor>
</comment>
<dbReference type="EC" id="6.3.2.17" evidence="8"/>
<comment type="pathway">
    <text evidence="4">Cofactor biosynthesis; tetrahydrofolylpolyglutamate biosynthesis.</text>
</comment>
<protein>
    <recommendedName>
        <fullName evidence="9">Dihydrofolate synthase/folylpolyglutamate synthase</fullName>
        <ecNumber evidence="7">6.3.2.12</ecNumber>
        <ecNumber evidence="8">6.3.2.17</ecNumber>
    </recommendedName>
    <alternativeName>
        <fullName evidence="18">Folylpoly-gamma-glutamate synthetase-dihydrofolate synthetase</fullName>
    </alternativeName>
    <alternativeName>
        <fullName evidence="16">Folylpolyglutamate synthetase</fullName>
    </alternativeName>
    <alternativeName>
        <fullName evidence="17">Tetrahydrofolylpolyglutamate synthase</fullName>
    </alternativeName>
</protein>
<keyword evidence="10 23" id="KW-0436">Ligase</keyword>
<evidence type="ECO:0000256" key="11">
    <source>
        <dbReference type="ARBA" id="ARBA00022723"/>
    </source>
</evidence>
<dbReference type="GO" id="GO:0046656">
    <property type="term" value="P:folic acid biosynthetic process"/>
    <property type="evidence" value="ECO:0007669"/>
    <property type="project" value="UniProtKB-KW"/>
</dbReference>
<evidence type="ECO:0000256" key="8">
    <source>
        <dbReference type="ARBA" id="ARBA00013025"/>
    </source>
</evidence>
<dbReference type="Proteomes" id="UP000019442">
    <property type="component" value="Chromosome"/>
</dbReference>
<feature type="domain" description="Mur ligase central" evidence="25">
    <location>
        <begin position="55"/>
        <end position="201"/>
    </location>
</feature>
<comment type="pathway">
    <text evidence="3">Cofactor biosynthesis; tetrahydrofolate biosynthesis; 7,8-dihydrofolate from 2-amino-4-hydroxy-6-hydroxymethyl-7,8-dihydropteridine diphosphate and 4-aminobenzoate: step 2/2.</text>
</comment>
<evidence type="ECO:0000256" key="17">
    <source>
        <dbReference type="ARBA" id="ARBA00030592"/>
    </source>
</evidence>
<dbReference type="InterPro" id="IPR036565">
    <property type="entry name" value="Mur-like_cat_sf"/>
</dbReference>
<evidence type="ECO:0000259" key="25">
    <source>
        <dbReference type="Pfam" id="PF08245"/>
    </source>
</evidence>
<dbReference type="OrthoDB" id="9809356at2"/>
<dbReference type="GO" id="GO:0046872">
    <property type="term" value="F:metal ion binding"/>
    <property type="evidence" value="ECO:0007669"/>
    <property type="project" value="UniProtKB-KW"/>
</dbReference>
<evidence type="ECO:0000256" key="23">
    <source>
        <dbReference type="PIRNR" id="PIRNR001563"/>
    </source>
</evidence>
<keyword evidence="27" id="KW-1185">Reference proteome</keyword>
<dbReference type="PATRIC" id="fig|1354791.3.peg.1631"/>
<dbReference type="NCBIfam" id="NF008101">
    <property type="entry name" value="PRK10846.1"/>
    <property type="match status" value="1"/>
</dbReference>
<evidence type="ECO:0000256" key="10">
    <source>
        <dbReference type="ARBA" id="ARBA00022598"/>
    </source>
</evidence>